<feature type="transmembrane region" description="Helical" evidence="7">
    <location>
        <begin position="39"/>
        <end position="55"/>
    </location>
</feature>
<feature type="transmembrane region" description="Helical" evidence="7">
    <location>
        <begin position="138"/>
        <end position="156"/>
    </location>
</feature>
<reference evidence="10" key="1">
    <citation type="submission" date="2016-11" db="EMBL/GenBank/DDBJ databases">
        <authorList>
            <person name="Varghese N."/>
            <person name="Submissions S."/>
        </authorList>
    </citation>
    <scope>NUCLEOTIDE SEQUENCE [LARGE SCALE GENOMIC DNA]</scope>
    <source>
        <strain evidence="10">DSM 100564</strain>
    </source>
</reference>
<proteinExistence type="inferred from homology"/>
<keyword evidence="7" id="KW-0813">Transport</keyword>
<dbReference type="RefSeq" id="WP_073248138.1">
    <property type="nucleotide sequence ID" value="NZ_FQZQ01000001.1"/>
</dbReference>
<keyword evidence="3" id="KW-1003">Cell membrane</keyword>
<evidence type="ECO:0000256" key="6">
    <source>
        <dbReference type="ARBA" id="ARBA00023136"/>
    </source>
</evidence>
<comment type="subcellular location">
    <subcellularLocation>
        <location evidence="7">Cell inner membrane</location>
        <topology evidence="7">Multi-pass membrane protein</topology>
    </subcellularLocation>
    <subcellularLocation>
        <location evidence="1">Cell membrane</location>
        <topology evidence="1">Multi-pass membrane protein</topology>
    </subcellularLocation>
</comment>
<protein>
    <recommendedName>
        <fullName evidence="7">Small-conductance mechanosensitive channel</fullName>
    </recommendedName>
</protein>
<dbReference type="Gene3D" id="2.60.120.10">
    <property type="entry name" value="Jelly Rolls"/>
    <property type="match status" value="1"/>
</dbReference>
<comment type="function">
    <text evidence="7">Mechanosensitive channel that participates in the regulation of osmotic pressure changes within the cell, opening in response to stretch forces in the membrane lipid bilayer, without the need for other proteins. Contributes to normal resistance to hypoosmotic shock. Forms an ion channel of 1.0 nanosiemens conductance with a slight preference for anions.</text>
</comment>
<dbReference type="Gene3D" id="3.30.70.100">
    <property type="match status" value="1"/>
</dbReference>
<evidence type="ECO:0000313" key="10">
    <source>
        <dbReference type="Proteomes" id="UP000183982"/>
    </source>
</evidence>
<dbReference type="Gene3D" id="2.30.30.60">
    <property type="match status" value="1"/>
</dbReference>
<dbReference type="GO" id="GO:0005886">
    <property type="term" value="C:plasma membrane"/>
    <property type="evidence" value="ECO:0007669"/>
    <property type="project" value="UniProtKB-SubCell"/>
</dbReference>
<evidence type="ECO:0000256" key="2">
    <source>
        <dbReference type="ARBA" id="ARBA00008017"/>
    </source>
</evidence>
<keyword evidence="6 7" id="KW-0472">Membrane</keyword>
<dbReference type="Pfam" id="PF21082">
    <property type="entry name" value="MS_channel_3rd"/>
    <property type="match status" value="1"/>
</dbReference>
<dbReference type="Gene3D" id="1.10.3680.10">
    <property type="entry name" value="TerB-like"/>
    <property type="match status" value="1"/>
</dbReference>
<dbReference type="Gene3D" id="1.10.287.1260">
    <property type="match status" value="1"/>
</dbReference>
<dbReference type="SUPFAM" id="SSF82689">
    <property type="entry name" value="Mechanosensitive channel protein MscS (YggB), C-terminal domain"/>
    <property type="match status" value="1"/>
</dbReference>
<dbReference type="InterPro" id="IPR023408">
    <property type="entry name" value="MscS_beta-dom_sf"/>
</dbReference>
<dbReference type="Pfam" id="PF00924">
    <property type="entry name" value="MS_channel_2nd"/>
    <property type="match status" value="1"/>
</dbReference>
<keyword evidence="7" id="KW-0997">Cell inner membrane</keyword>
<dbReference type="InterPro" id="IPR011066">
    <property type="entry name" value="MscS_channel_C_sf"/>
</dbReference>
<comment type="caution">
    <text evidence="7">Lacks conserved residue(s) required for the propagation of feature annotation.</text>
</comment>
<feature type="transmembrane region" description="Helical" evidence="7">
    <location>
        <begin position="12"/>
        <end position="32"/>
    </location>
</feature>
<feature type="transmembrane region" description="Helical" evidence="7">
    <location>
        <begin position="112"/>
        <end position="132"/>
    </location>
</feature>
<keyword evidence="7" id="KW-0406">Ion transport</keyword>
<dbReference type="Proteomes" id="UP000183982">
    <property type="component" value="Unassembled WGS sequence"/>
</dbReference>
<evidence type="ECO:0000259" key="8">
    <source>
        <dbReference type="PROSITE" id="PS50042"/>
    </source>
</evidence>
<dbReference type="STRING" id="1470563.SAMN05444000_1017"/>
<keyword evidence="5 7" id="KW-1133">Transmembrane helix</keyword>
<comment type="similarity">
    <text evidence="2 7">Belongs to the MscS (TC 1.A.23) family.</text>
</comment>
<evidence type="ECO:0000313" key="9">
    <source>
        <dbReference type="EMBL" id="SHI38271.1"/>
    </source>
</evidence>
<feature type="transmembrane region" description="Helical" evidence="7">
    <location>
        <begin position="75"/>
        <end position="92"/>
    </location>
</feature>
<dbReference type="InterPro" id="IPR045275">
    <property type="entry name" value="MscS_archaea/bacteria_type"/>
</dbReference>
<dbReference type="InterPro" id="IPR029024">
    <property type="entry name" value="TerB-like"/>
</dbReference>
<dbReference type="SUPFAM" id="SSF82861">
    <property type="entry name" value="Mechanosensitive channel protein MscS (YggB), transmembrane region"/>
    <property type="match status" value="1"/>
</dbReference>
<evidence type="ECO:0000256" key="5">
    <source>
        <dbReference type="ARBA" id="ARBA00022989"/>
    </source>
</evidence>
<evidence type="ECO:0000256" key="7">
    <source>
        <dbReference type="RuleBase" id="RU369025"/>
    </source>
</evidence>
<dbReference type="InterPro" id="IPR011014">
    <property type="entry name" value="MscS_channel_TM-2"/>
</dbReference>
<evidence type="ECO:0000256" key="1">
    <source>
        <dbReference type="ARBA" id="ARBA00004651"/>
    </source>
</evidence>
<dbReference type="PROSITE" id="PS50042">
    <property type="entry name" value="CNMP_BINDING_3"/>
    <property type="match status" value="1"/>
</dbReference>
<dbReference type="GO" id="GO:0008381">
    <property type="term" value="F:mechanosensitive monoatomic ion channel activity"/>
    <property type="evidence" value="ECO:0007669"/>
    <property type="project" value="InterPro"/>
</dbReference>
<dbReference type="InterPro" id="IPR014710">
    <property type="entry name" value="RmlC-like_jellyroll"/>
</dbReference>
<dbReference type="InterPro" id="IPR010920">
    <property type="entry name" value="LSM_dom_sf"/>
</dbReference>
<evidence type="ECO:0000256" key="3">
    <source>
        <dbReference type="ARBA" id="ARBA00022475"/>
    </source>
</evidence>
<dbReference type="EMBL" id="FQZQ01000001">
    <property type="protein sequence ID" value="SHI38271.1"/>
    <property type="molecule type" value="Genomic_DNA"/>
</dbReference>
<sequence>MSETSSVTEAVIFFLFLASITLLFVRTAIAVAKGRRHRLRLAMELVALFAIIYFLNSPALRFLGMENLAADFQKGVLFLWTVSLAFLANTALERFVWDGVLSIHGERRIPKLITDGIGLIIYSVAVMFVLHYVYGEPIGPVLATSGAAAIVIGFGAQSTIREVFSGVALNTTKALRIGDYVEIDDVYGQVHDINWRSVSVHNPHTDSLYIFPNSAVAETKILNFSEPQDVFRYYITFSAELSAPPEKVIRVIADELKHSKYVYRTPAPNFNILGYSERGIDYRVRYHFEGDDPWWDAQNEMCMAIWGAARKHGLRIAMNRMLQGSPNSEWEFIDEKNFATAAPDAVLDLLKSHPVFGKLSDEGLKILCDGYETVDLSPPSCFYQKGELADGAFLLLEGRVDILDDEGLHDLEVQNVEPGEFFGLETVFGEQKRLLAARADEYSVAVRFNDETITNILRESENVKKLLSESEASFDNDRRQRRKDELFQIRIAAHHRERHSSLNSIRSGIDEMVNKPALHHLLDHFSKRVRNEELLEGLAATAAHLAVSRGTPDEVERDYFREALRHADLLKHVELTHGLDLFDSYCSQLVDQTDREKSGLVLKELREAKRVKGGEAVVRHFAKGLFGVRGLPDEREQSAFAQIEAVLSETRN</sequence>
<dbReference type="Pfam" id="PF00027">
    <property type="entry name" value="cNMP_binding"/>
    <property type="match status" value="1"/>
</dbReference>
<feature type="domain" description="Cyclic nucleotide-binding" evidence="8">
    <location>
        <begin position="355"/>
        <end position="474"/>
    </location>
</feature>
<dbReference type="SUPFAM" id="SSF51206">
    <property type="entry name" value="cAMP-binding domain-like"/>
    <property type="match status" value="1"/>
</dbReference>
<keyword evidence="10" id="KW-1185">Reference proteome</keyword>
<name>A0A1M6APB2_9RHOB</name>
<dbReference type="InterPro" id="IPR018490">
    <property type="entry name" value="cNMP-bd_dom_sf"/>
</dbReference>
<dbReference type="SMART" id="SM00100">
    <property type="entry name" value="cNMP"/>
    <property type="match status" value="1"/>
</dbReference>
<dbReference type="InterPro" id="IPR006685">
    <property type="entry name" value="MscS_channel_2nd"/>
</dbReference>
<dbReference type="InterPro" id="IPR000595">
    <property type="entry name" value="cNMP-bd_dom"/>
</dbReference>
<keyword evidence="7" id="KW-0407">Ion channel</keyword>
<dbReference type="PANTHER" id="PTHR30221">
    <property type="entry name" value="SMALL-CONDUCTANCE MECHANOSENSITIVE CHANNEL"/>
    <property type="match status" value="1"/>
</dbReference>
<gene>
    <name evidence="9" type="ORF">SAMN05444000_1017</name>
</gene>
<evidence type="ECO:0000256" key="4">
    <source>
        <dbReference type="ARBA" id="ARBA00022692"/>
    </source>
</evidence>
<dbReference type="OrthoDB" id="9775207at2"/>
<dbReference type="PANTHER" id="PTHR30221:SF1">
    <property type="entry name" value="SMALL-CONDUCTANCE MECHANOSENSITIVE CHANNEL"/>
    <property type="match status" value="1"/>
</dbReference>
<dbReference type="CDD" id="cd00038">
    <property type="entry name" value="CAP_ED"/>
    <property type="match status" value="1"/>
</dbReference>
<organism evidence="9 10">
    <name type="scientific">Shimia gijangensis</name>
    <dbReference type="NCBI Taxonomy" id="1470563"/>
    <lineage>
        <taxon>Bacteria</taxon>
        <taxon>Pseudomonadati</taxon>
        <taxon>Pseudomonadota</taxon>
        <taxon>Alphaproteobacteria</taxon>
        <taxon>Rhodobacterales</taxon>
        <taxon>Roseobacteraceae</taxon>
    </lineage>
</organism>
<dbReference type="AlphaFoldDB" id="A0A1M6APB2"/>
<comment type="subunit">
    <text evidence="7">Homoheptamer.</text>
</comment>
<keyword evidence="4 7" id="KW-0812">Transmembrane</keyword>
<dbReference type="SUPFAM" id="SSF50182">
    <property type="entry name" value="Sm-like ribonucleoproteins"/>
    <property type="match status" value="1"/>
</dbReference>
<accession>A0A1M6APB2</accession>
<dbReference type="InterPro" id="IPR049278">
    <property type="entry name" value="MS_channel_C"/>
</dbReference>